<evidence type="ECO:0000256" key="4">
    <source>
        <dbReference type="SAM" id="MobiDB-lite"/>
    </source>
</evidence>
<dbReference type="GO" id="GO:1904263">
    <property type="term" value="P:positive regulation of TORC1 signaling"/>
    <property type="evidence" value="ECO:0007669"/>
    <property type="project" value="TreeGrafter"/>
</dbReference>
<evidence type="ECO:0000256" key="2">
    <source>
        <dbReference type="ARBA" id="ARBA00022737"/>
    </source>
</evidence>
<evidence type="ECO:0000256" key="3">
    <source>
        <dbReference type="PROSITE-ProRule" id="PRU00221"/>
    </source>
</evidence>
<dbReference type="SUPFAM" id="SSF50978">
    <property type="entry name" value="WD40 repeat-like"/>
    <property type="match status" value="1"/>
</dbReference>
<feature type="compositionally biased region" description="Polar residues" evidence="4">
    <location>
        <begin position="41"/>
        <end position="51"/>
    </location>
</feature>
<keyword evidence="7" id="KW-1185">Reference proteome</keyword>
<feature type="region of interest" description="Disordered" evidence="4">
    <location>
        <begin position="840"/>
        <end position="866"/>
    </location>
</feature>
<dbReference type="EMBL" id="JAEPRB010000066">
    <property type="protein sequence ID" value="KAG2223159.1"/>
    <property type="molecule type" value="Genomic_DNA"/>
</dbReference>
<dbReference type="CDD" id="cd16692">
    <property type="entry name" value="mRING-H2-C3H3C2_WDR59"/>
    <property type="match status" value="1"/>
</dbReference>
<feature type="compositionally biased region" description="Polar residues" evidence="4">
    <location>
        <begin position="1207"/>
        <end position="1219"/>
    </location>
</feature>
<organism evidence="6 7">
    <name type="scientific">Circinella minor</name>
    <dbReference type="NCBI Taxonomy" id="1195481"/>
    <lineage>
        <taxon>Eukaryota</taxon>
        <taxon>Fungi</taxon>
        <taxon>Fungi incertae sedis</taxon>
        <taxon>Mucoromycota</taxon>
        <taxon>Mucoromycotina</taxon>
        <taxon>Mucoromycetes</taxon>
        <taxon>Mucorales</taxon>
        <taxon>Lichtheimiaceae</taxon>
        <taxon>Circinella</taxon>
    </lineage>
</organism>
<evidence type="ECO:0000259" key="5">
    <source>
        <dbReference type="Pfam" id="PF17120"/>
    </source>
</evidence>
<feature type="region of interest" description="Disordered" evidence="4">
    <location>
        <begin position="1239"/>
        <end position="1260"/>
    </location>
</feature>
<dbReference type="OrthoDB" id="311712at2759"/>
<dbReference type="InterPro" id="IPR019775">
    <property type="entry name" value="WD40_repeat_CS"/>
</dbReference>
<keyword evidence="1 3" id="KW-0853">WD repeat</keyword>
<reference evidence="6 7" key="1">
    <citation type="submission" date="2020-12" db="EMBL/GenBank/DDBJ databases">
        <title>Metabolic potential, ecology and presence of endohyphal bacteria is reflected in genomic diversity of Mucoromycotina.</title>
        <authorList>
            <person name="Muszewska A."/>
            <person name="Okrasinska A."/>
            <person name="Steczkiewicz K."/>
            <person name="Drgas O."/>
            <person name="Orlowska M."/>
            <person name="Perlinska-Lenart U."/>
            <person name="Aleksandrzak-Piekarczyk T."/>
            <person name="Szatraj K."/>
            <person name="Zielenkiewicz U."/>
            <person name="Pilsyk S."/>
            <person name="Malc E."/>
            <person name="Mieczkowski P."/>
            <person name="Kruszewska J.S."/>
            <person name="Biernat P."/>
            <person name="Pawlowska J."/>
        </authorList>
    </citation>
    <scope>NUCLEOTIDE SEQUENCE [LARGE SCALE GENOMIC DNA]</scope>
    <source>
        <strain evidence="6 7">CBS 142.35</strain>
    </source>
</reference>
<evidence type="ECO:0000313" key="6">
    <source>
        <dbReference type="EMBL" id="KAG2223159.1"/>
    </source>
</evidence>
<dbReference type="PROSITE" id="PS50082">
    <property type="entry name" value="WD_REPEATS_2"/>
    <property type="match status" value="3"/>
</dbReference>
<evidence type="ECO:0000256" key="1">
    <source>
        <dbReference type="ARBA" id="ARBA00022574"/>
    </source>
</evidence>
<gene>
    <name evidence="6" type="ORF">INT45_011505</name>
</gene>
<dbReference type="Gene3D" id="2.130.10.10">
    <property type="entry name" value="YVTN repeat-like/Quinoprotein amine dehydrogenase"/>
    <property type="match status" value="1"/>
</dbReference>
<feature type="region of interest" description="Disordered" evidence="4">
    <location>
        <begin position="1194"/>
        <end position="1221"/>
    </location>
</feature>
<feature type="repeat" description="WD" evidence="3">
    <location>
        <begin position="303"/>
        <end position="337"/>
    </location>
</feature>
<proteinExistence type="predicted"/>
<dbReference type="SMART" id="SM00320">
    <property type="entry name" value="WD40"/>
    <property type="match status" value="5"/>
</dbReference>
<feature type="repeat" description="WD" evidence="3">
    <location>
        <begin position="248"/>
        <end position="283"/>
    </location>
</feature>
<dbReference type="GO" id="GO:0035859">
    <property type="term" value="C:Seh1-associated complex"/>
    <property type="evidence" value="ECO:0007669"/>
    <property type="project" value="TreeGrafter"/>
</dbReference>
<accession>A0A8H7S5L4</accession>
<dbReference type="GO" id="GO:0035591">
    <property type="term" value="F:signaling adaptor activity"/>
    <property type="evidence" value="ECO:0007669"/>
    <property type="project" value="TreeGrafter"/>
</dbReference>
<dbReference type="GO" id="GO:0005774">
    <property type="term" value="C:vacuolar membrane"/>
    <property type="evidence" value="ECO:0007669"/>
    <property type="project" value="TreeGrafter"/>
</dbReference>
<feature type="compositionally biased region" description="Basic and acidic residues" evidence="4">
    <location>
        <begin position="1"/>
        <end position="18"/>
    </location>
</feature>
<dbReference type="PROSITE" id="PS00678">
    <property type="entry name" value="WD_REPEATS_1"/>
    <property type="match status" value="2"/>
</dbReference>
<dbReference type="GO" id="GO:0034198">
    <property type="term" value="P:cellular response to amino acid starvation"/>
    <property type="evidence" value="ECO:0007669"/>
    <property type="project" value="TreeGrafter"/>
</dbReference>
<name>A0A8H7S5L4_9FUNG</name>
<dbReference type="PROSITE" id="PS50294">
    <property type="entry name" value="WD_REPEATS_REGION"/>
    <property type="match status" value="1"/>
</dbReference>
<protein>
    <recommendedName>
        <fullName evidence="5">WDR59/RTC1-like RING zinc finger domain-containing protein</fullName>
    </recommendedName>
</protein>
<dbReference type="InterPro" id="IPR036322">
    <property type="entry name" value="WD40_repeat_dom_sf"/>
</dbReference>
<feature type="domain" description="WDR59/RTC1-like RING zinc finger" evidence="5">
    <location>
        <begin position="1398"/>
        <end position="1446"/>
    </location>
</feature>
<dbReference type="Pfam" id="PF00400">
    <property type="entry name" value="WD40"/>
    <property type="match status" value="2"/>
</dbReference>
<feature type="region of interest" description="Disordered" evidence="4">
    <location>
        <begin position="1"/>
        <end position="92"/>
    </location>
</feature>
<dbReference type="InterPro" id="IPR001680">
    <property type="entry name" value="WD40_rpt"/>
</dbReference>
<dbReference type="InterPro" id="IPR039456">
    <property type="entry name" value="WDR59_mRING-H2-C3H3C2"/>
</dbReference>
<feature type="compositionally biased region" description="Basic and acidic residues" evidence="4">
    <location>
        <begin position="28"/>
        <end position="40"/>
    </location>
</feature>
<dbReference type="InterPro" id="IPR015943">
    <property type="entry name" value="WD40/YVTN_repeat-like_dom_sf"/>
</dbReference>
<dbReference type="InterPro" id="IPR049566">
    <property type="entry name" value="WDR59_RTC1-like_RING_Znf"/>
</dbReference>
<dbReference type="PANTHER" id="PTHR46170">
    <property type="entry name" value="GATOR COMPLEX PROTEIN WDR59"/>
    <property type="match status" value="1"/>
</dbReference>
<feature type="compositionally biased region" description="Low complexity" evidence="4">
    <location>
        <begin position="58"/>
        <end position="74"/>
    </location>
</feature>
<feature type="compositionally biased region" description="Basic and acidic residues" evidence="4">
    <location>
        <begin position="840"/>
        <end position="854"/>
    </location>
</feature>
<keyword evidence="2" id="KW-0677">Repeat</keyword>
<dbReference type="InterPro" id="IPR049567">
    <property type="entry name" value="WDR59-like"/>
</dbReference>
<feature type="compositionally biased region" description="Polar residues" evidence="4">
    <location>
        <begin position="82"/>
        <end position="92"/>
    </location>
</feature>
<dbReference type="Pfam" id="PF17120">
    <property type="entry name" value="zf-RING_16"/>
    <property type="match status" value="1"/>
</dbReference>
<sequence>MEPARDCSNERAVSEPKHSLPSQNGKNEIIKPRRLSDSRIFDNTSTTISTKSNEDTIDTTPTTNNTFNTTRVQTPNRRRPSHLSSVPTSRSISQQEFPLGSLAWQQQQQQRQRPHRYPTTPGVAAATAAAVAQQYQPTASPTKSSSQTQEDTFYRNLEIRVHHSVGSMSISPSCRDIVLAGRQGLLIIDLEDPWVLPRILTHLSKWEVADVQWSPYVSRESWVASTSNQKLLVWNLNYSGSQAIENVLHAHSRAISDINWSPHHPDMLATCSVDTYVHIWDLRCAGQSKDDPSGQPLRPANTFTSWNAATTQVKYNRKSEYLLASAHDKDVKIWDIRVWAIPVTTIQAHTKKIYGIDWSRQNDHDIVTCSLDHLVKYWNIHTPEQEEESIMTNSPVWRARNTPFGHGVLTMPQRTETTLYLYDKDTPTTPVHRFEGHSDTVKEFVWRWKGGNGSDGDDREFQLVTWSKDQYLRLWPITEDVLKVRHKPSTKKTTYRVPASAVRPDGTAQSRTFQKVPDEVEAIQGHLSSSLGSTGLRKEGSEPISAMTLFRPGGVGGGTIGISTGGYDTTPNAYHEQKYAINPLLWMQNVKTVGPPTTELRRAATTESTYPTVAEEMSTVLSKYATAGVKTEKVNVASRTCTITLHGPWSDTGSTFVRITIRFSAQYPDNSPPEFDIQKNSMMSIYYRAHMSQELNTLAASYTSQKRWCLEACIRCLLGETPQDDVELGLEKGTSKDDMLFGNVNQANNTSYWNGSGTVDNGDSDDEIFTGPPFMGGVSGGYGIPGKRVSLQSEKGIVVDMSSKQTADEKVPFPRLCGGVFSGSGKLVCFFSTLRVSNSNREDQKNVGEKRDTRQTTSPTNNETNTEYFENTYSDFYKHPRTYEQFEEYKEIAAMSRQGRNATVLVGGTGSAFGEYAYDDDPDDIDDGLATMTSLYFKPDSFGLTGSMSNNGNLLYRNPKADRITYNVILADLSKILPYDSELAKEYILTPGDPVKACTHNAIVCRNHDRPDLYKVWSLASEIVKRCIPLDKERGWAPEQIEVLQTDEKNLHDIRSILYGPSKPKQQLQIQQKSKKKIPKKRRVKWGLHPLGRKLINNFIGDIQTAAMLSCIFHTNNTQVSRYSHQNVVADHSEMAGTNSLDSTKIQSQSLMRTGSGPIAVLPGSPDRVTTSQLSSSYGTRGVNFLSYFWDTDRQTPPGEKSAAEAMQQQESTVTSTASGYAKRITRPFTNTLTAQQKVPSNTAPGLRNMGQPLTPPGTMATTTRTTVKPPFAPTSHQFAVVSDKEGKLVYTDEMSIEFTNLETFDGDKALSYNNDIPLLDPNDVAKHDVLRLNYAEMLYQWGLLEKRAEVLKFLSQPPKYPTIEKTLEIEIGRCYICGSEINVHNRICYTCRKLRNQIRCSICHVLVKGILNFCTKCGHGGHSQHLKDWFEQSKVCPTGCGCVCLLDATST</sequence>
<evidence type="ECO:0000313" key="7">
    <source>
        <dbReference type="Proteomes" id="UP000646827"/>
    </source>
</evidence>
<dbReference type="Proteomes" id="UP000646827">
    <property type="component" value="Unassembled WGS sequence"/>
</dbReference>
<comment type="caution">
    <text evidence="6">The sequence shown here is derived from an EMBL/GenBank/DDBJ whole genome shotgun (WGS) entry which is preliminary data.</text>
</comment>
<feature type="repeat" description="WD" evidence="3">
    <location>
        <begin position="346"/>
        <end position="388"/>
    </location>
</feature>
<dbReference type="PANTHER" id="PTHR46170:SF1">
    <property type="entry name" value="GATOR COMPLEX PROTEIN WDR59"/>
    <property type="match status" value="1"/>
</dbReference>